<accession>A0A510HGU1</accession>
<dbReference type="PANTHER" id="PTHR12110:SF41">
    <property type="entry name" value="INOSOSE DEHYDRATASE"/>
    <property type="match status" value="1"/>
</dbReference>
<organism evidence="2 3">
    <name type="scientific">Rubrobacter xylanophilus</name>
    <dbReference type="NCBI Taxonomy" id="49319"/>
    <lineage>
        <taxon>Bacteria</taxon>
        <taxon>Bacillati</taxon>
        <taxon>Actinomycetota</taxon>
        <taxon>Rubrobacteria</taxon>
        <taxon>Rubrobacterales</taxon>
        <taxon>Rubrobacteraceae</taxon>
        <taxon>Rubrobacter</taxon>
    </lineage>
</organism>
<evidence type="ECO:0000313" key="2">
    <source>
        <dbReference type="EMBL" id="BBL79206.1"/>
    </source>
</evidence>
<dbReference type="RefSeq" id="WP_197735557.1">
    <property type="nucleotide sequence ID" value="NZ_AP019791.1"/>
</dbReference>
<dbReference type="InterPro" id="IPR036237">
    <property type="entry name" value="Xyl_isomerase-like_sf"/>
</dbReference>
<evidence type="ECO:0000259" key="1">
    <source>
        <dbReference type="Pfam" id="PF01261"/>
    </source>
</evidence>
<feature type="domain" description="Xylose isomerase-like TIM barrel" evidence="1">
    <location>
        <begin position="32"/>
        <end position="290"/>
    </location>
</feature>
<gene>
    <name evidence="2" type="ORF">RxyAA322_10600</name>
</gene>
<sequence length="299" mass="32783">MSVRERIAGAPISWGVIEIPEWGYQMPADRLLREAASLGLTAMEAGPEGFLPDDPAGVRAKLDEHGLRLVGGFVPAVLHDPAARQEGLDLVERRAAFFSTAGADTLVLAAIPGVGAFERTVDLDRAAWTELFENLKRVEEICTRYGLTLVLHPHFGTVVETRDQLLRFLEGSETGLCLDTGHLVIGGSDPVEVAGQAAGRVKHVHLKDVDREVAERLGRRELDFKTACRERAFRPLGQGDVDVGRLLELLEGAEYTGWYVLEQDTVVKEEPEEGGGPVNDVRKSLEFLRKALGEGEEER</sequence>
<proteinExistence type="predicted"/>
<dbReference type="PANTHER" id="PTHR12110">
    <property type="entry name" value="HYDROXYPYRUVATE ISOMERASE"/>
    <property type="match status" value="1"/>
</dbReference>
<dbReference type="Gene3D" id="3.20.20.150">
    <property type="entry name" value="Divalent-metal-dependent TIM barrel enzymes"/>
    <property type="match status" value="1"/>
</dbReference>
<keyword evidence="3" id="KW-1185">Reference proteome</keyword>
<dbReference type="Pfam" id="PF01261">
    <property type="entry name" value="AP_endonuc_2"/>
    <property type="match status" value="1"/>
</dbReference>
<dbReference type="InterPro" id="IPR050312">
    <property type="entry name" value="IolE/XylAMocC-like"/>
</dbReference>
<protein>
    <submittedName>
        <fullName evidence="2">Inosose dehydratase</fullName>
    </submittedName>
</protein>
<dbReference type="AlphaFoldDB" id="A0A510HGU1"/>
<dbReference type="Proteomes" id="UP000318065">
    <property type="component" value="Chromosome"/>
</dbReference>
<dbReference type="EMBL" id="AP019791">
    <property type="protein sequence ID" value="BBL79206.1"/>
    <property type="molecule type" value="Genomic_DNA"/>
</dbReference>
<reference evidence="2" key="1">
    <citation type="journal article" date="2019" name="Microbiol. Resour. Announc.">
        <title>Complete Genome Sequence of Rubrobacter xylanophilus Strain AA3-22, Isolated from Arima Onsen in Japan.</title>
        <authorList>
            <person name="Tomariguchi N."/>
            <person name="Miyazaki K."/>
        </authorList>
    </citation>
    <scope>NUCLEOTIDE SEQUENCE [LARGE SCALE GENOMIC DNA]</scope>
    <source>
        <strain evidence="2">AA3-22</strain>
    </source>
</reference>
<name>A0A510HGU1_9ACTN</name>
<dbReference type="InterPro" id="IPR013022">
    <property type="entry name" value="Xyl_isomerase-like_TIM-brl"/>
</dbReference>
<evidence type="ECO:0000313" key="3">
    <source>
        <dbReference type="Proteomes" id="UP000318065"/>
    </source>
</evidence>
<dbReference type="SUPFAM" id="SSF51658">
    <property type="entry name" value="Xylose isomerase-like"/>
    <property type="match status" value="1"/>
</dbReference>